<comment type="caution">
    <text evidence="1">The sequence shown here is derived from an EMBL/GenBank/DDBJ whole genome shotgun (WGS) entry which is preliminary data.</text>
</comment>
<dbReference type="Proteomes" id="UP000692954">
    <property type="component" value="Unassembled WGS sequence"/>
</dbReference>
<gene>
    <name evidence="1" type="ORF">PSON_ATCC_30995.1.T0080354</name>
</gene>
<evidence type="ECO:0000313" key="1">
    <source>
        <dbReference type="EMBL" id="CAD8054554.1"/>
    </source>
</evidence>
<dbReference type="EMBL" id="CAJJDN010000008">
    <property type="protein sequence ID" value="CAD8054554.1"/>
    <property type="molecule type" value="Genomic_DNA"/>
</dbReference>
<dbReference type="AlphaFoldDB" id="A0A8S1KUC1"/>
<organism evidence="1 2">
    <name type="scientific">Paramecium sonneborni</name>
    <dbReference type="NCBI Taxonomy" id="65129"/>
    <lineage>
        <taxon>Eukaryota</taxon>
        <taxon>Sar</taxon>
        <taxon>Alveolata</taxon>
        <taxon>Ciliophora</taxon>
        <taxon>Intramacronucleata</taxon>
        <taxon>Oligohymenophorea</taxon>
        <taxon>Peniculida</taxon>
        <taxon>Parameciidae</taxon>
        <taxon>Paramecium</taxon>
    </lineage>
</organism>
<protein>
    <submittedName>
        <fullName evidence="1">Uncharacterized protein</fullName>
    </submittedName>
</protein>
<keyword evidence="2" id="KW-1185">Reference proteome</keyword>
<evidence type="ECO:0000313" key="2">
    <source>
        <dbReference type="Proteomes" id="UP000692954"/>
    </source>
</evidence>
<reference evidence="1" key="1">
    <citation type="submission" date="2021-01" db="EMBL/GenBank/DDBJ databases">
        <authorList>
            <consortium name="Genoscope - CEA"/>
            <person name="William W."/>
        </authorList>
    </citation>
    <scope>NUCLEOTIDE SEQUENCE</scope>
</reference>
<sequence length="96" mass="11622">MILVYCLPYMSQFDSHQKEEWRNRYFIDQCDVVCEKYKQAIDYVYTNNSQKKVKPGEALFMFLDEYKDICNNINLYNDNFVEREINLTFCLSIFLG</sequence>
<accession>A0A8S1KUC1</accession>
<name>A0A8S1KUC1_9CILI</name>
<proteinExistence type="predicted"/>